<keyword evidence="1" id="KW-0472">Membrane</keyword>
<dbReference type="EMBL" id="CAJNNW010007232">
    <property type="protein sequence ID" value="CAE8649093.1"/>
    <property type="molecule type" value="Genomic_DNA"/>
</dbReference>
<evidence type="ECO:0000256" key="1">
    <source>
        <dbReference type="SAM" id="Phobius"/>
    </source>
</evidence>
<gene>
    <name evidence="2" type="ORF">PGLA2088_LOCUS7124</name>
</gene>
<evidence type="ECO:0000313" key="2">
    <source>
        <dbReference type="EMBL" id="CAE8649093.1"/>
    </source>
</evidence>
<dbReference type="Proteomes" id="UP000626109">
    <property type="component" value="Unassembled WGS sequence"/>
</dbReference>
<dbReference type="AlphaFoldDB" id="A0A813IG81"/>
<reference evidence="2" key="1">
    <citation type="submission" date="2021-02" db="EMBL/GenBank/DDBJ databases">
        <authorList>
            <person name="Dougan E. K."/>
            <person name="Rhodes N."/>
            <person name="Thang M."/>
            <person name="Chan C."/>
        </authorList>
    </citation>
    <scope>NUCLEOTIDE SEQUENCE</scope>
</reference>
<protein>
    <submittedName>
        <fullName evidence="2">Uncharacterized protein</fullName>
    </submittedName>
</protein>
<feature type="transmembrane region" description="Helical" evidence="1">
    <location>
        <begin position="20"/>
        <end position="52"/>
    </location>
</feature>
<evidence type="ECO:0000313" key="3">
    <source>
        <dbReference type="Proteomes" id="UP000626109"/>
    </source>
</evidence>
<keyword evidence="1" id="KW-0812">Transmembrane</keyword>
<comment type="caution">
    <text evidence="2">The sequence shown here is derived from an EMBL/GenBank/DDBJ whole genome shotgun (WGS) entry which is preliminary data.</text>
</comment>
<keyword evidence="1" id="KW-1133">Transmembrane helix</keyword>
<name>A0A813IG81_POLGL</name>
<feature type="non-terminal residue" evidence="2">
    <location>
        <position position="1"/>
    </location>
</feature>
<proteinExistence type="predicted"/>
<organism evidence="2 3">
    <name type="scientific">Polarella glacialis</name>
    <name type="common">Dinoflagellate</name>
    <dbReference type="NCBI Taxonomy" id="89957"/>
    <lineage>
        <taxon>Eukaryota</taxon>
        <taxon>Sar</taxon>
        <taxon>Alveolata</taxon>
        <taxon>Dinophyceae</taxon>
        <taxon>Suessiales</taxon>
        <taxon>Suessiaceae</taxon>
        <taxon>Polarella</taxon>
    </lineage>
</organism>
<feature type="non-terminal residue" evidence="2">
    <location>
        <position position="55"/>
    </location>
</feature>
<sequence length="55" mass="5806">FKAKHALWSLHFSELPERVLYSSFVVVGVGVGVGVVVVVVVVVAFVIVGLVVSIV</sequence>
<accession>A0A813IG81</accession>